<dbReference type="Pfam" id="PF24827">
    <property type="entry name" value="AstE_AspA_cat"/>
    <property type="match status" value="1"/>
</dbReference>
<dbReference type="PROSITE" id="PS51382">
    <property type="entry name" value="SPX"/>
    <property type="match status" value="1"/>
</dbReference>
<dbReference type="InterPro" id="IPR053138">
    <property type="entry name" value="N-alpha-Ac-DABA_deacetylase"/>
</dbReference>
<dbReference type="EMBL" id="JAAAJB010000220">
    <property type="protein sequence ID" value="KAG0261343.1"/>
    <property type="molecule type" value="Genomic_DNA"/>
</dbReference>
<keyword evidence="3" id="KW-0378">Hydrolase</keyword>
<dbReference type="PANTHER" id="PTHR37326:SF1">
    <property type="entry name" value="BLL3975 PROTEIN"/>
    <property type="match status" value="1"/>
</dbReference>
<name>A0A9P6U5F7_9FUNG</name>
<dbReference type="OrthoDB" id="5588846at2759"/>
<evidence type="ECO:0000313" key="7">
    <source>
        <dbReference type="EMBL" id="KAG0261343.1"/>
    </source>
</evidence>
<protein>
    <recommendedName>
        <fullName evidence="6">SPX domain-containing protein</fullName>
    </recommendedName>
</protein>
<feature type="compositionally biased region" description="Polar residues" evidence="5">
    <location>
        <begin position="94"/>
        <end position="104"/>
    </location>
</feature>
<dbReference type="GO" id="GO:0016788">
    <property type="term" value="F:hydrolase activity, acting on ester bonds"/>
    <property type="evidence" value="ECO:0007669"/>
    <property type="project" value="InterPro"/>
</dbReference>
<gene>
    <name evidence="7" type="ORF">DFQ27_003047</name>
</gene>
<feature type="compositionally biased region" description="Polar residues" evidence="5">
    <location>
        <begin position="66"/>
        <end position="79"/>
    </location>
</feature>
<sequence length="751" mass="82335">MKFAKQLGLRSIPSWAPYYLDYKSLKHYIKSSFAPEPLSSLESLDSLDLEGDAKKDYPVAASVASDTTGSASVQATDAQSPPRVAPDHEVDATAGNSGKAQMSVDNSPVVTAATSTAGEDLARIAQLAVQPKVLHAAIGSGATKPAIGSLSPEAQAEINGIADGFRALLMAELQKVNARYEAQEKIGGVLLERLNATWRSNFSPAELKRWRGELQTLILNLEYLLEFSQTNITGFKKIIKKFDKHYRNSRFCVSPSISVASSANTPDVGGISRGHHEPEANHPPLTHPTASRATIGFFASEPSDSHSIHQLQHQHQQQQSNSHHYLMMVNGLGIQGRDTPKIYLPRDGGQPKQLQLMYHYYEHLTALGTEFWAMVTDKTFAKSEKDERLLGAARSLWRKRTPVVPEHISPTLVRSSDPKEHPIVQDLDLDALPSGQLTRLWVVLAEDGMGSPIKVPVIVAKGVRPGPVVGLTAALHGNELNGIPLTHRLVLQEIQCQALHGIVVTVPVANVPGYLAQQRGYTDGVDLNRVMPGKKNGATSQVYAYNLMNRIVRHFTHLIDLHTASRGRVNSLYVRANMQKPMTRHMARLQNPQIIVHNTSPDGSLRGAAMSDFNIPAITVEIGDPARFQKRFVKSALLGVTNILSSLKMIDDEHEVPDYDPVVCAKSYWIFTKGGGILNVLPDVNTWVRKDELIATLHNIFGEEEHRYYAPEDGIVVGKSVDPVCQSGCRILHLGVVSDSFPESKVDDGHL</sequence>
<evidence type="ECO:0000313" key="8">
    <source>
        <dbReference type="Proteomes" id="UP000807716"/>
    </source>
</evidence>
<dbReference type="Pfam" id="PF03105">
    <property type="entry name" value="SPX"/>
    <property type="match status" value="1"/>
</dbReference>
<comment type="cofactor">
    <cofactor evidence="1">
        <name>Zn(2+)</name>
        <dbReference type="ChEBI" id="CHEBI:29105"/>
    </cofactor>
</comment>
<dbReference type="GO" id="GO:0046872">
    <property type="term" value="F:metal ion binding"/>
    <property type="evidence" value="ECO:0007669"/>
    <property type="project" value="UniProtKB-KW"/>
</dbReference>
<dbReference type="InterPro" id="IPR004331">
    <property type="entry name" value="SPX_dom"/>
</dbReference>
<comment type="caution">
    <text evidence="7">The sequence shown here is derived from an EMBL/GenBank/DDBJ whole genome shotgun (WGS) entry which is preliminary data.</text>
</comment>
<feature type="region of interest" description="Disordered" evidence="5">
    <location>
        <begin position="66"/>
        <end position="104"/>
    </location>
</feature>
<dbReference type="SUPFAM" id="SSF53187">
    <property type="entry name" value="Zn-dependent exopeptidases"/>
    <property type="match status" value="1"/>
</dbReference>
<reference evidence="7" key="1">
    <citation type="journal article" date="2020" name="Fungal Divers.">
        <title>Resolving the Mortierellaceae phylogeny through synthesis of multi-gene phylogenetics and phylogenomics.</title>
        <authorList>
            <person name="Vandepol N."/>
            <person name="Liber J."/>
            <person name="Desiro A."/>
            <person name="Na H."/>
            <person name="Kennedy M."/>
            <person name="Barry K."/>
            <person name="Grigoriev I.V."/>
            <person name="Miller A.N."/>
            <person name="O'Donnell K."/>
            <person name="Stajich J.E."/>
            <person name="Bonito G."/>
        </authorList>
    </citation>
    <scope>NUCLEOTIDE SEQUENCE</scope>
    <source>
        <strain evidence="7">BC1065</strain>
    </source>
</reference>
<evidence type="ECO:0000256" key="2">
    <source>
        <dbReference type="ARBA" id="ARBA00022723"/>
    </source>
</evidence>
<feature type="region of interest" description="Disordered" evidence="5">
    <location>
        <begin position="261"/>
        <end position="288"/>
    </location>
</feature>
<accession>A0A9P6U5F7</accession>
<keyword evidence="2" id="KW-0479">Metal-binding</keyword>
<dbReference type="PANTHER" id="PTHR37326">
    <property type="entry name" value="BLL3975 PROTEIN"/>
    <property type="match status" value="1"/>
</dbReference>
<proteinExistence type="predicted"/>
<dbReference type="Proteomes" id="UP000807716">
    <property type="component" value="Unassembled WGS sequence"/>
</dbReference>
<keyword evidence="4" id="KW-0862">Zinc</keyword>
<feature type="domain" description="SPX" evidence="6">
    <location>
        <begin position="1"/>
        <end position="256"/>
    </location>
</feature>
<evidence type="ECO:0000256" key="4">
    <source>
        <dbReference type="ARBA" id="ARBA00022833"/>
    </source>
</evidence>
<evidence type="ECO:0000256" key="5">
    <source>
        <dbReference type="SAM" id="MobiDB-lite"/>
    </source>
</evidence>
<evidence type="ECO:0000256" key="3">
    <source>
        <dbReference type="ARBA" id="ARBA00022801"/>
    </source>
</evidence>
<evidence type="ECO:0000259" key="6">
    <source>
        <dbReference type="PROSITE" id="PS51382"/>
    </source>
</evidence>
<dbReference type="AlphaFoldDB" id="A0A9P6U5F7"/>
<keyword evidence="8" id="KW-1185">Reference proteome</keyword>
<dbReference type="CDD" id="cd06251">
    <property type="entry name" value="M14_ASTE_ASPA-like"/>
    <property type="match status" value="1"/>
</dbReference>
<evidence type="ECO:0000256" key="1">
    <source>
        <dbReference type="ARBA" id="ARBA00001947"/>
    </source>
</evidence>
<organism evidence="7 8">
    <name type="scientific">Actinomortierella ambigua</name>
    <dbReference type="NCBI Taxonomy" id="1343610"/>
    <lineage>
        <taxon>Eukaryota</taxon>
        <taxon>Fungi</taxon>
        <taxon>Fungi incertae sedis</taxon>
        <taxon>Mucoromycota</taxon>
        <taxon>Mortierellomycotina</taxon>
        <taxon>Mortierellomycetes</taxon>
        <taxon>Mortierellales</taxon>
        <taxon>Mortierellaceae</taxon>
        <taxon>Actinomortierella</taxon>
    </lineage>
</organism>
<dbReference type="Gene3D" id="3.40.630.10">
    <property type="entry name" value="Zn peptidases"/>
    <property type="match status" value="1"/>
</dbReference>
<dbReference type="InterPro" id="IPR055438">
    <property type="entry name" value="AstE_AspA_cat"/>
</dbReference>